<sequence length="653" mass="73272">MDRKAELERKKAKLAALREEKDRRRREKEIKDMEEAAGRIGGGSTIDKDQRKDLDEMLSSLGVAPVSEVLSSLSSVNSITSDNSNTQTPDASLQATVNGQGGKKQPLNLSVYNVQATNIPPKETLVYTKQTQTTSTGGHERDGYMEDWWRPRKAHATDYYDEYNLNPGLEWEDEFTGDDEESSLPHLDHGFTSKLPPGYLTHGLPTVKDVAPAITPLEQKKEQEEKKEVKELSEEQKQMIILSEDFQRFVVRAGRVIERALSENVDIYTDYIGGGDSEEANDERSHARLSLNRAFYDERWSKNRCITSMDWSTHFPELVVASYHNNVESPNEPDGVVMVWNTKFKKQTPEDVFHCQSAVMSTCFAKFNPNLILGGTYSGQIVLWDNRVQKRTPIQRTPLSAAAHTHPVYCLQMVGTQNAHNVISISSDGKLCSWSLDMLSQPQDTLELQQRQSKAIAITSMAFPANEINSLVMGSEDGYVYSASRHGLRSGVNEVFERHLGPITGISTHYNQSSPDFGHLFLTSSIDWTIKLWSLKDTKPLYSFEDNSDYVMDVAWSPVHPALFAAVDGSGRLDLWNLNQDTEVPTASIVVDGAPALNRVSWTPSGLHVCIGDEAGRLYVYDVAEHLALPSRDEWSRFNTTLSELKMNQSDEV</sequence>
<dbReference type="FunFam" id="2.130.10.10:FF:001109">
    <property type="entry name" value="Cytoplasmic dynein 1 intermediate chain"/>
    <property type="match status" value="1"/>
</dbReference>
<evidence type="ECO:0000256" key="4">
    <source>
        <dbReference type="ARBA" id="ARBA00022574"/>
    </source>
</evidence>
<dbReference type="GO" id="GO:0045503">
    <property type="term" value="F:dynein light chain binding"/>
    <property type="evidence" value="ECO:0007669"/>
    <property type="project" value="TreeGrafter"/>
</dbReference>
<feature type="repeat" description="WD" evidence="7">
    <location>
        <begin position="514"/>
        <end position="543"/>
    </location>
</feature>
<dbReference type="Pfam" id="PF00400">
    <property type="entry name" value="WD40"/>
    <property type="match status" value="1"/>
</dbReference>
<evidence type="ECO:0000256" key="7">
    <source>
        <dbReference type="PROSITE-ProRule" id="PRU00221"/>
    </source>
</evidence>
<gene>
    <name evidence="9" type="primary">Dwil\GK25594</name>
    <name evidence="9" type="ORF">Dwil_GK25594</name>
</gene>
<evidence type="ECO:0000256" key="2">
    <source>
        <dbReference type="ARBA" id="ARBA00011059"/>
    </source>
</evidence>
<dbReference type="InterPro" id="IPR001680">
    <property type="entry name" value="WD40_rpt"/>
</dbReference>
<proteinExistence type="inferred from homology"/>
<reference evidence="9 10" key="1">
    <citation type="journal article" date="2007" name="Nature">
        <title>Evolution of genes and genomes on the Drosophila phylogeny.</title>
        <authorList>
            <consortium name="Drosophila 12 Genomes Consortium"/>
            <person name="Clark A.G."/>
            <person name="Eisen M.B."/>
            <person name="Smith D.R."/>
            <person name="Bergman C.M."/>
            <person name="Oliver B."/>
            <person name="Markow T.A."/>
            <person name="Kaufman T.C."/>
            <person name="Kellis M."/>
            <person name="Gelbart W."/>
            <person name="Iyer V.N."/>
            <person name="Pollard D.A."/>
            <person name="Sackton T.B."/>
            <person name="Larracuente A.M."/>
            <person name="Singh N.D."/>
            <person name="Abad J.P."/>
            <person name="Abt D.N."/>
            <person name="Adryan B."/>
            <person name="Aguade M."/>
            <person name="Akashi H."/>
            <person name="Anderson W.W."/>
            <person name="Aquadro C.F."/>
            <person name="Ardell D.H."/>
            <person name="Arguello R."/>
            <person name="Artieri C.G."/>
            <person name="Barbash D.A."/>
            <person name="Barker D."/>
            <person name="Barsanti P."/>
            <person name="Batterham P."/>
            <person name="Batzoglou S."/>
            <person name="Begun D."/>
            <person name="Bhutkar A."/>
            <person name="Blanco E."/>
            <person name="Bosak S.A."/>
            <person name="Bradley R.K."/>
            <person name="Brand A.D."/>
            <person name="Brent M.R."/>
            <person name="Brooks A.N."/>
            <person name="Brown R.H."/>
            <person name="Butlin R.K."/>
            <person name="Caggese C."/>
            <person name="Calvi B.R."/>
            <person name="Bernardo de Carvalho A."/>
            <person name="Caspi A."/>
            <person name="Castrezana S."/>
            <person name="Celniker S.E."/>
            <person name="Chang J.L."/>
            <person name="Chapple C."/>
            <person name="Chatterji S."/>
            <person name="Chinwalla A."/>
            <person name="Civetta A."/>
            <person name="Clifton S.W."/>
            <person name="Comeron J.M."/>
            <person name="Costello J.C."/>
            <person name="Coyne J.A."/>
            <person name="Daub J."/>
            <person name="David R.G."/>
            <person name="Delcher A.L."/>
            <person name="Delehaunty K."/>
            <person name="Do C.B."/>
            <person name="Ebling H."/>
            <person name="Edwards K."/>
            <person name="Eickbush T."/>
            <person name="Evans J.D."/>
            <person name="Filipski A."/>
            <person name="Findeiss S."/>
            <person name="Freyhult E."/>
            <person name="Fulton L."/>
            <person name="Fulton R."/>
            <person name="Garcia A.C."/>
            <person name="Gardiner A."/>
            <person name="Garfield D.A."/>
            <person name="Garvin B.E."/>
            <person name="Gibson G."/>
            <person name="Gilbert D."/>
            <person name="Gnerre S."/>
            <person name="Godfrey J."/>
            <person name="Good R."/>
            <person name="Gotea V."/>
            <person name="Gravely B."/>
            <person name="Greenberg A.J."/>
            <person name="Griffiths-Jones S."/>
            <person name="Gross S."/>
            <person name="Guigo R."/>
            <person name="Gustafson E.A."/>
            <person name="Haerty W."/>
            <person name="Hahn M.W."/>
            <person name="Halligan D.L."/>
            <person name="Halpern A.L."/>
            <person name="Halter G.M."/>
            <person name="Han M.V."/>
            <person name="Heger A."/>
            <person name="Hillier L."/>
            <person name="Hinrichs A.S."/>
            <person name="Holmes I."/>
            <person name="Hoskins R.A."/>
            <person name="Hubisz M.J."/>
            <person name="Hultmark D."/>
            <person name="Huntley M.A."/>
            <person name="Jaffe D.B."/>
            <person name="Jagadeeshan S."/>
            <person name="Jeck W.R."/>
            <person name="Johnson J."/>
            <person name="Jones C.D."/>
            <person name="Jordan W.C."/>
            <person name="Karpen G.H."/>
            <person name="Kataoka E."/>
            <person name="Keightley P.D."/>
            <person name="Kheradpour P."/>
            <person name="Kirkness E.F."/>
            <person name="Koerich L.B."/>
            <person name="Kristiansen K."/>
            <person name="Kudrna D."/>
            <person name="Kulathinal R.J."/>
            <person name="Kumar S."/>
            <person name="Kwok R."/>
            <person name="Lander E."/>
            <person name="Langley C.H."/>
            <person name="Lapoint R."/>
            <person name="Lazzaro B.P."/>
            <person name="Lee S.J."/>
            <person name="Levesque L."/>
            <person name="Li R."/>
            <person name="Lin C.F."/>
            <person name="Lin M.F."/>
            <person name="Lindblad-Toh K."/>
            <person name="Llopart A."/>
            <person name="Long M."/>
            <person name="Low L."/>
            <person name="Lozovsky E."/>
            <person name="Lu J."/>
            <person name="Luo M."/>
            <person name="Machado C.A."/>
            <person name="Makalowski W."/>
            <person name="Marzo M."/>
            <person name="Matsuda M."/>
            <person name="Matzkin L."/>
            <person name="McAllister B."/>
            <person name="McBride C.S."/>
            <person name="McKernan B."/>
            <person name="McKernan K."/>
            <person name="Mendez-Lago M."/>
            <person name="Minx P."/>
            <person name="Mollenhauer M.U."/>
            <person name="Montooth K."/>
            <person name="Mount S.M."/>
            <person name="Mu X."/>
            <person name="Myers E."/>
            <person name="Negre B."/>
            <person name="Newfeld S."/>
            <person name="Nielsen R."/>
            <person name="Noor M.A."/>
            <person name="O'Grady P."/>
            <person name="Pachter L."/>
            <person name="Papaceit M."/>
            <person name="Parisi M.J."/>
            <person name="Parisi M."/>
            <person name="Parts L."/>
            <person name="Pedersen J.S."/>
            <person name="Pesole G."/>
            <person name="Phillippy A.M."/>
            <person name="Ponting C.P."/>
            <person name="Pop M."/>
            <person name="Porcelli D."/>
            <person name="Powell J.R."/>
            <person name="Prohaska S."/>
            <person name="Pruitt K."/>
            <person name="Puig M."/>
            <person name="Quesneville H."/>
            <person name="Ram K.R."/>
            <person name="Rand D."/>
            <person name="Rasmussen M.D."/>
            <person name="Reed L.K."/>
            <person name="Reenan R."/>
            <person name="Reily A."/>
            <person name="Remington K.A."/>
            <person name="Rieger T.T."/>
            <person name="Ritchie M.G."/>
            <person name="Robin C."/>
            <person name="Rogers Y.H."/>
            <person name="Rohde C."/>
            <person name="Rozas J."/>
            <person name="Rubenfield M.J."/>
            <person name="Ruiz A."/>
            <person name="Russo S."/>
            <person name="Salzberg S.L."/>
            <person name="Sanchez-Gracia A."/>
            <person name="Saranga D.J."/>
            <person name="Sato H."/>
            <person name="Schaeffer S.W."/>
            <person name="Schatz M.C."/>
            <person name="Schlenke T."/>
            <person name="Schwartz R."/>
            <person name="Segarra C."/>
            <person name="Singh R.S."/>
            <person name="Sirot L."/>
            <person name="Sirota M."/>
            <person name="Sisneros N.B."/>
            <person name="Smith C.D."/>
            <person name="Smith T.F."/>
            <person name="Spieth J."/>
            <person name="Stage D.E."/>
            <person name="Stark A."/>
            <person name="Stephan W."/>
            <person name="Strausberg R.L."/>
            <person name="Strempel S."/>
            <person name="Sturgill D."/>
            <person name="Sutton G."/>
            <person name="Sutton G.G."/>
            <person name="Tao W."/>
            <person name="Teichmann S."/>
            <person name="Tobari Y.N."/>
            <person name="Tomimura Y."/>
            <person name="Tsolas J.M."/>
            <person name="Valente V.L."/>
            <person name="Venter E."/>
            <person name="Venter J.C."/>
            <person name="Vicario S."/>
            <person name="Vieira F.G."/>
            <person name="Vilella A.J."/>
            <person name="Villasante A."/>
            <person name="Walenz B."/>
            <person name="Wang J."/>
            <person name="Wasserman M."/>
            <person name="Watts T."/>
            <person name="Wilson D."/>
            <person name="Wilson R.K."/>
            <person name="Wing R.A."/>
            <person name="Wolfner M.F."/>
            <person name="Wong A."/>
            <person name="Wong G.K."/>
            <person name="Wu C.I."/>
            <person name="Wu G."/>
            <person name="Yamamoto D."/>
            <person name="Yang H.P."/>
            <person name="Yang S.P."/>
            <person name="Yorke J.A."/>
            <person name="Yoshida K."/>
            <person name="Zdobnov E."/>
            <person name="Zhang P."/>
            <person name="Zhang Y."/>
            <person name="Zimin A.V."/>
            <person name="Baldwin J."/>
            <person name="Abdouelleil A."/>
            <person name="Abdulkadir J."/>
            <person name="Abebe A."/>
            <person name="Abera B."/>
            <person name="Abreu J."/>
            <person name="Acer S.C."/>
            <person name="Aftuck L."/>
            <person name="Alexander A."/>
            <person name="An P."/>
            <person name="Anderson E."/>
            <person name="Anderson S."/>
            <person name="Arachi H."/>
            <person name="Azer M."/>
            <person name="Bachantsang P."/>
            <person name="Barry A."/>
            <person name="Bayul T."/>
            <person name="Berlin A."/>
            <person name="Bessette D."/>
            <person name="Bloom T."/>
            <person name="Blye J."/>
            <person name="Boguslavskiy L."/>
            <person name="Bonnet C."/>
            <person name="Boukhgalter B."/>
            <person name="Bourzgui I."/>
            <person name="Brown A."/>
            <person name="Cahill P."/>
            <person name="Channer S."/>
            <person name="Cheshatsang Y."/>
            <person name="Chuda L."/>
            <person name="Citroen M."/>
            <person name="Collymore A."/>
            <person name="Cooke P."/>
            <person name="Costello M."/>
            <person name="D'Aco K."/>
            <person name="Daza R."/>
            <person name="De Haan G."/>
            <person name="DeGray S."/>
            <person name="DeMaso C."/>
            <person name="Dhargay N."/>
            <person name="Dooley K."/>
            <person name="Dooley E."/>
            <person name="Doricent M."/>
            <person name="Dorje P."/>
            <person name="Dorjee K."/>
            <person name="Dupes A."/>
            <person name="Elong R."/>
            <person name="Falk J."/>
            <person name="Farina A."/>
            <person name="Faro S."/>
            <person name="Ferguson D."/>
            <person name="Fisher S."/>
            <person name="Foley C.D."/>
            <person name="Franke A."/>
            <person name="Friedrich D."/>
            <person name="Gadbois L."/>
            <person name="Gearin G."/>
            <person name="Gearin C.R."/>
            <person name="Giannoukos G."/>
            <person name="Goode T."/>
            <person name="Graham J."/>
            <person name="Grandbois E."/>
            <person name="Grewal S."/>
            <person name="Gyaltsen K."/>
            <person name="Hafez N."/>
            <person name="Hagos B."/>
            <person name="Hall J."/>
            <person name="Henson C."/>
            <person name="Hollinger A."/>
            <person name="Honan T."/>
            <person name="Huard M.D."/>
            <person name="Hughes L."/>
            <person name="Hurhula B."/>
            <person name="Husby M.E."/>
            <person name="Kamat A."/>
            <person name="Kanga B."/>
            <person name="Kashin S."/>
            <person name="Khazanovich D."/>
            <person name="Kisner P."/>
            <person name="Lance K."/>
            <person name="Lara M."/>
            <person name="Lee W."/>
            <person name="Lennon N."/>
            <person name="Letendre F."/>
            <person name="LeVine R."/>
            <person name="Lipovsky A."/>
            <person name="Liu X."/>
            <person name="Liu J."/>
            <person name="Liu S."/>
            <person name="Lokyitsang T."/>
            <person name="Lokyitsang Y."/>
            <person name="Lubonja R."/>
            <person name="Lui A."/>
            <person name="MacDonald P."/>
            <person name="Magnisalis V."/>
            <person name="Maru K."/>
            <person name="Matthews C."/>
            <person name="McCusker W."/>
            <person name="McDonough S."/>
            <person name="Mehta T."/>
            <person name="Meldrim J."/>
            <person name="Meneus L."/>
            <person name="Mihai O."/>
            <person name="Mihalev A."/>
            <person name="Mihova T."/>
            <person name="Mittelman R."/>
            <person name="Mlenga V."/>
            <person name="Montmayeur A."/>
            <person name="Mulrain L."/>
            <person name="Navidi A."/>
            <person name="Naylor J."/>
            <person name="Negash T."/>
            <person name="Nguyen T."/>
            <person name="Nguyen N."/>
            <person name="Nicol R."/>
            <person name="Norbu C."/>
            <person name="Norbu N."/>
            <person name="Novod N."/>
            <person name="O'Neill B."/>
            <person name="Osman S."/>
            <person name="Markiewicz E."/>
            <person name="Oyono O.L."/>
            <person name="Patti C."/>
            <person name="Phunkhang P."/>
            <person name="Pierre F."/>
            <person name="Priest M."/>
            <person name="Raghuraman S."/>
            <person name="Rege F."/>
            <person name="Reyes R."/>
            <person name="Rise C."/>
            <person name="Rogov P."/>
            <person name="Ross K."/>
            <person name="Ryan E."/>
            <person name="Settipalli S."/>
            <person name="Shea T."/>
            <person name="Sherpa N."/>
            <person name="Shi L."/>
            <person name="Shih D."/>
            <person name="Sparrow T."/>
            <person name="Spaulding J."/>
            <person name="Stalker J."/>
            <person name="Stange-Thomann N."/>
            <person name="Stavropoulos S."/>
            <person name="Stone C."/>
            <person name="Strader C."/>
            <person name="Tesfaye S."/>
            <person name="Thomson T."/>
            <person name="Thoulutsang Y."/>
            <person name="Thoulutsang D."/>
            <person name="Topham K."/>
            <person name="Topping I."/>
            <person name="Tsamla T."/>
            <person name="Vassiliev H."/>
            <person name="Vo A."/>
            <person name="Wangchuk T."/>
            <person name="Wangdi T."/>
            <person name="Weiand M."/>
            <person name="Wilkinson J."/>
            <person name="Wilson A."/>
            <person name="Yadav S."/>
            <person name="Young G."/>
            <person name="Yu Q."/>
            <person name="Zembek L."/>
            <person name="Zhong D."/>
            <person name="Zimmer A."/>
            <person name="Zwirko Z."/>
            <person name="Jaffe D.B."/>
            <person name="Alvarez P."/>
            <person name="Brockman W."/>
            <person name="Butler J."/>
            <person name="Chin C."/>
            <person name="Gnerre S."/>
            <person name="Grabherr M."/>
            <person name="Kleber M."/>
            <person name="Mauceli E."/>
            <person name="MacCallum I."/>
        </authorList>
    </citation>
    <scope>NUCLEOTIDE SEQUENCE [LARGE SCALE GENOMIC DNA]</scope>
    <source>
        <strain evidence="10">Tucson 14030-0811.24</strain>
    </source>
</reference>
<feature type="compositionally biased region" description="Low complexity" evidence="8">
    <location>
        <begin position="72"/>
        <end position="85"/>
    </location>
</feature>
<evidence type="ECO:0000256" key="5">
    <source>
        <dbReference type="ARBA" id="ARBA00022737"/>
    </source>
</evidence>
<dbReference type="Proteomes" id="UP000007798">
    <property type="component" value="Unassembled WGS sequence"/>
</dbReference>
<evidence type="ECO:0000313" key="9">
    <source>
        <dbReference type="EMBL" id="KRF99564.1"/>
    </source>
</evidence>
<dbReference type="OrthoDB" id="4189at2759"/>
<dbReference type="PROSITE" id="PS50082">
    <property type="entry name" value="WD_REPEATS_2"/>
    <property type="match status" value="1"/>
</dbReference>
<evidence type="ECO:0000256" key="6">
    <source>
        <dbReference type="ARBA" id="ARBA00023212"/>
    </source>
</evidence>
<dbReference type="SMART" id="SM00320">
    <property type="entry name" value="WD40"/>
    <property type="match status" value="5"/>
</dbReference>
<dbReference type="SUPFAM" id="SSF50978">
    <property type="entry name" value="WD40 repeat-like"/>
    <property type="match status" value="1"/>
</dbReference>
<keyword evidence="5" id="KW-0677">Repeat</keyword>
<feature type="region of interest" description="Disordered" evidence="8">
    <location>
        <begin position="17"/>
        <end position="53"/>
    </location>
</feature>
<protein>
    <submittedName>
        <fullName evidence="9">Uncharacterized protein, isoform D</fullName>
    </submittedName>
</protein>
<dbReference type="GO" id="GO:0005868">
    <property type="term" value="C:cytoplasmic dynein complex"/>
    <property type="evidence" value="ECO:0007669"/>
    <property type="project" value="InterPro"/>
</dbReference>
<keyword evidence="10" id="KW-1185">Reference proteome</keyword>
<dbReference type="STRING" id="7260.A0A0Q9WU11"/>
<dbReference type="GO" id="GO:0045504">
    <property type="term" value="F:dynein heavy chain binding"/>
    <property type="evidence" value="ECO:0007669"/>
    <property type="project" value="TreeGrafter"/>
</dbReference>
<dbReference type="EMBL" id="CH964239">
    <property type="protein sequence ID" value="KRF99564.1"/>
    <property type="molecule type" value="Genomic_DNA"/>
</dbReference>
<evidence type="ECO:0000256" key="3">
    <source>
        <dbReference type="ARBA" id="ARBA00022490"/>
    </source>
</evidence>
<accession>A0A0Q9WU11</accession>
<dbReference type="PANTHER" id="PTHR12442:SF22">
    <property type="entry name" value="CYTOPLASMIC DYNEIN 1 INTERMEDIATE CHAIN-RELATED"/>
    <property type="match status" value="1"/>
</dbReference>
<evidence type="ECO:0000313" key="10">
    <source>
        <dbReference type="Proteomes" id="UP000007798"/>
    </source>
</evidence>
<dbReference type="InParanoid" id="A0A0Q9WU11"/>
<name>A0A0Q9WU11_DROWI</name>
<keyword evidence="4 7" id="KW-0853">WD repeat</keyword>
<dbReference type="InterPro" id="IPR025956">
    <property type="entry name" value="DYNC1I1/DYNC1I2"/>
</dbReference>
<dbReference type="FunCoup" id="A0A0Q9WU11">
    <property type="interactions" value="847"/>
</dbReference>
<dbReference type="Gene3D" id="2.130.10.10">
    <property type="entry name" value="YVTN repeat-like/Quinoprotein amine dehydrogenase"/>
    <property type="match status" value="1"/>
</dbReference>
<feature type="compositionally biased region" description="Basic and acidic residues" evidence="8">
    <location>
        <begin position="17"/>
        <end position="37"/>
    </location>
</feature>
<dbReference type="GO" id="GO:0010970">
    <property type="term" value="P:transport along microtubule"/>
    <property type="evidence" value="ECO:0007669"/>
    <property type="project" value="TreeGrafter"/>
</dbReference>
<evidence type="ECO:0000256" key="1">
    <source>
        <dbReference type="ARBA" id="ARBA00004245"/>
    </source>
</evidence>
<dbReference type="AlphaFoldDB" id="A0A0Q9WU11"/>
<dbReference type="PANTHER" id="PTHR12442">
    <property type="entry name" value="DYNEIN INTERMEDIATE CHAIN"/>
    <property type="match status" value="1"/>
</dbReference>
<dbReference type="InterPro" id="IPR050687">
    <property type="entry name" value="Dynein_IC"/>
</dbReference>
<dbReference type="Pfam" id="PF11540">
    <property type="entry name" value="Dynein_IC2"/>
    <property type="match status" value="1"/>
</dbReference>
<comment type="similarity">
    <text evidence="2">Belongs to the dynein intermediate chain family.</text>
</comment>
<feature type="region of interest" description="Disordered" evidence="8">
    <location>
        <begin position="72"/>
        <end position="92"/>
    </location>
</feature>
<dbReference type="InterPro" id="IPR015943">
    <property type="entry name" value="WD40/YVTN_repeat-like_dom_sf"/>
</dbReference>
<evidence type="ECO:0000256" key="8">
    <source>
        <dbReference type="SAM" id="MobiDB-lite"/>
    </source>
</evidence>
<dbReference type="FunFam" id="2.130.10.10:FF:000552">
    <property type="entry name" value="Cytoplasmic dynein 1 intermediate chain"/>
    <property type="match status" value="1"/>
</dbReference>
<comment type="subcellular location">
    <subcellularLocation>
        <location evidence="1">Cytoplasm</location>
        <location evidence="1">Cytoskeleton</location>
    </subcellularLocation>
</comment>
<organism evidence="9 10">
    <name type="scientific">Drosophila willistoni</name>
    <name type="common">Fruit fly</name>
    <dbReference type="NCBI Taxonomy" id="7260"/>
    <lineage>
        <taxon>Eukaryota</taxon>
        <taxon>Metazoa</taxon>
        <taxon>Ecdysozoa</taxon>
        <taxon>Arthropoda</taxon>
        <taxon>Hexapoda</taxon>
        <taxon>Insecta</taxon>
        <taxon>Pterygota</taxon>
        <taxon>Neoptera</taxon>
        <taxon>Endopterygota</taxon>
        <taxon>Diptera</taxon>
        <taxon>Brachycera</taxon>
        <taxon>Muscomorpha</taxon>
        <taxon>Ephydroidea</taxon>
        <taxon>Drosophilidae</taxon>
        <taxon>Drosophila</taxon>
        <taxon>Sophophora</taxon>
    </lineage>
</organism>
<dbReference type="eggNOG" id="KOG1587">
    <property type="taxonomic scope" value="Eukaryota"/>
</dbReference>
<keyword evidence="3" id="KW-0963">Cytoplasm</keyword>
<keyword evidence="6" id="KW-0206">Cytoskeleton</keyword>
<dbReference type="InterPro" id="IPR036322">
    <property type="entry name" value="WD40_repeat_dom_sf"/>
</dbReference>